<dbReference type="InterPro" id="IPR004527">
    <property type="entry name" value="Glu-tRNA-ligase_bac/mito"/>
</dbReference>
<dbReference type="PANTHER" id="PTHR43311:SF2">
    <property type="entry name" value="GLUTAMATE--TRNA LIGASE, MITOCHONDRIAL-RELATED"/>
    <property type="match status" value="1"/>
</dbReference>
<dbReference type="GO" id="GO:0008270">
    <property type="term" value="F:zinc ion binding"/>
    <property type="evidence" value="ECO:0007669"/>
    <property type="project" value="InterPro"/>
</dbReference>
<keyword evidence="5 11" id="KW-0547">Nucleotide-binding</keyword>
<evidence type="ECO:0000256" key="7">
    <source>
        <dbReference type="ARBA" id="ARBA00022917"/>
    </source>
</evidence>
<keyword evidence="14" id="KW-1185">Reference proteome</keyword>
<keyword evidence="6 11" id="KW-0067">ATP-binding</keyword>
<dbReference type="GO" id="GO:0004818">
    <property type="term" value="F:glutamate-tRNA ligase activity"/>
    <property type="evidence" value="ECO:0007669"/>
    <property type="project" value="UniProtKB-EC"/>
</dbReference>
<comment type="subcellular location">
    <subcellularLocation>
        <location evidence="1">Mitochondrion</location>
    </subcellularLocation>
</comment>
<dbReference type="AlphaFoldDB" id="A0AAN6KXD4"/>
<dbReference type="HAMAP" id="MF_00022">
    <property type="entry name" value="Glu_tRNA_synth_type1"/>
    <property type="match status" value="1"/>
</dbReference>
<feature type="domain" description="Glutamyl/glutaminyl-tRNA synthetase class Ib catalytic" evidence="12">
    <location>
        <begin position="83"/>
        <end position="410"/>
    </location>
</feature>
<dbReference type="NCBIfam" id="TIGR00464">
    <property type="entry name" value="gltX_bact"/>
    <property type="match status" value="1"/>
</dbReference>
<protein>
    <recommendedName>
        <fullName evidence="10">Glutamate--tRNA ligase, mitochondrial</fullName>
        <ecNumber evidence="3">6.1.1.17</ecNumber>
    </recommendedName>
    <alternativeName>
        <fullName evidence="9">Glutamyl-tRNA synthetase</fullName>
    </alternativeName>
</protein>
<dbReference type="FunFam" id="3.40.50.620:FF:000045">
    <property type="entry name" value="Glutamate--tRNA ligase, mitochondrial"/>
    <property type="match status" value="1"/>
</dbReference>
<keyword evidence="4 11" id="KW-0436">Ligase</keyword>
<accession>A0AAN6KXD4</accession>
<comment type="similarity">
    <text evidence="2">Belongs to the class-I aminoacyl-tRNA synthetase family. Glutamate--tRNA ligase type 1 subfamily.</text>
</comment>
<dbReference type="PANTHER" id="PTHR43311">
    <property type="entry name" value="GLUTAMATE--TRNA LIGASE"/>
    <property type="match status" value="1"/>
</dbReference>
<sequence length="679" mass="76394">MEAYRASKTLVRAVNHDGWVCLDCSRRLRTTNSRPSNEAISRAFRTKTHAKRAHYGTQRPFSTFRATHESVRRAPKLPETPARTRFAPSPTGYLHIGGLRTALFSYLLAKRTGGQFLLRIEDTDQKRLVPDAEKRLYEDLQWAGLQWDEGPQVGGPHGPYKQSERREIYQKHAHELLEGGAAYRCFCAPQQAGQAQTAYVTSRCYQDCALLPPEQSLDRAEDKRESFTVRLKLPTDRKKREYRDLVYGKIIPLRRSAAAGMSEDPDSAVDAADTILVKSDGTPTYHFANVVDDHLMNITHVIRGTEWMASTPLHYDLYRAFGWSPPEFAHVGLLVDENKAKLSKRNADLGMDVCSMREENGVLPESVINYLALLGWSNPLPNDLYTMDGLIKNFDLKFTKGNTMARTEKLWYLQKQHVARLCDEVRLTGKKESLAPVAAQMSWVILARWPAILQSERFKTGLDLLYFCVDVLLADSKSYQNPKQYVERNRYLTEFDPSQVLPTPKHYHSSALGLDIELHLEAVQTIVKDLLGSDLQRPTADQRDRVVNDERVISLWFDDISARIHDGIQHPVLKTMMTDALAQPPTTQKGESTSTEEVLGNEAVPGSIAAAEGSPALSIDENQATIHLQKARTAAVMRYLRGKLSYGLPGPSIGVVMALLGYQECCRRLGVEAKDGKGW</sequence>
<proteinExistence type="inferred from homology"/>
<evidence type="ECO:0000313" key="14">
    <source>
        <dbReference type="Proteomes" id="UP001175353"/>
    </source>
</evidence>
<keyword evidence="8 11" id="KW-0030">Aminoacyl-tRNA synthetase</keyword>
<evidence type="ECO:0000256" key="4">
    <source>
        <dbReference type="ARBA" id="ARBA00022598"/>
    </source>
</evidence>
<dbReference type="SUPFAM" id="SSF52374">
    <property type="entry name" value="Nucleotidylyl transferase"/>
    <property type="match status" value="1"/>
</dbReference>
<dbReference type="PRINTS" id="PR00987">
    <property type="entry name" value="TRNASYNTHGLU"/>
</dbReference>
<evidence type="ECO:0000256" key="8">
    <source>
        <dbReference type="ARBA" id="ARBA00023146"/>
    </source>
</evidence>
<dbReference type="GO" id="GO:0005739">
    <property type="term" value="C:mitochondrion"/>
    <property type="evidence" value="ECO:0007669"/>
    <property type="project" value="UniProtKB-SubCell"/>
</dbReference>
<gene>
    <name evidence="13" type="primary">MSE1_2</name>
    <name evidence="13" type="ORF">LTR91_002963</name>
</gene>
<evidence type="ECO:0000256" key="10">
    <source>
        <dbReference type="ARBA" id="ARBA00072917"/>
    </source>
</evidence>
<dbReference type="EC" id="6.1.1.17" evidence="3"/>
<evidence type="ECO:0000256" key="2">
    <source>
        <dbReference type="ARBA" id="ARBA00007894"/>
    </source>
</evidence>
<dbReference type="InterPro" id="IPR020058">
    <property type="entry name" value="Glu/Gln-tRNA-synth_Ib_cat-dom"/>
</dbReference>
<dbReference type="CDD" id="cd00808">
    <property type="entry name" value="GluRS_core"/>
    <property type="match status" value="1"/>
</dbReference>
<dbReference type="Pfam" id="PF00749">
    <property type="entry name" value="tRNA-synt_1c"/>
    <property type="match status" value="1"/>
</dbReference>
<dbReference type="GO" id="GO:0006424">
    <property type="term" value="P:glutamyl-tRNA aminoacylation"/>
    <property type="evidence" value="ECO:0007669"/>
    <property type="project" value="InterPro"/>
</dbReference>
<dbReference type="Proteomes" id="UP001175353">
    <property type="component" value="Unassembled WGS sequence"/>
</dbReference>
<name>A0AAN6KXD4_9PEZI</name>
<evidence type="ECO:0000256" key="6">
    <source>
        <dbReference type="ARBA" id="ARBA00022840"/>
    </source>
</evidence>
<dbReference type="EMBL" id="JAUJLE010000014">
    <property type="protein sequence ID" value="KAK1009313.1"/>
    <property type="molecule type" value="Genomic_DNA"/>
</dbReference>
<reference evidence="13" key="1">
    <citation type="submission" date="2023-06" db="EMBL/GenBank/DDBJ databases">
        <title>Black Yeasts Isolated from many extreme environments.</title>
        <authorList>
            <person name="Coleine C."/>
            <person name="Stajich J.E."/>
            <person name="Selbmann L."/>
        </authorList>
    </citation>
    <scope>NUCLEOTIDE SEQUENCE</scope>
    <source>
        <strain evidence="13">CCFEE 5200</strain>
    </source>
</reference>
<evidence type="ECO:0000256" key="3">
    <source>
        <dbReference type="ARBA" id="ARBA00012835"/>
    </source>
</evidence>
<evidence type="ECO:0000259" key="12">
    <source>
        <dbReference type="Pfam" id="PF00749"/>
    </source>
</evidence>
<dbReference type="InterPro" id="IPR014729">
    <property type="entry name" value="Rossmann-like_a/b/a_fold"/>
</dbReference>
<dbReference type="InterPro" id="IPR033910">
    <property type="entry name" value="GluRS_core"/>
</dbReference>
<keyword evidence="7 11" id="KW-0648">Protein biosynthesis</keyword>
<evidence type="ECO:0000256" key="9">
    <source>
        <dbReference type="ARBA" id="ARBA00030865"/>
    </source>
</evidence>
<evidence type="ECO:0000256" key="1">
    <source>
        <dbReference type="ARBA" id="ARBA00004173"/>
    </source>
</evidence>
<dbReference type="InterPro" id="IPR001412">
    <property type="entry name" value="aa-tRNA-synth_I_CS"/>
</dbReference>
<evidence type="ECO:0000256" key="11">
    <source>
        <dbReference type="RuleBase" id="RU363037"/>
    </source>
</evidence>
<evidence type="ECO:0000313" key="13">
    <source>
        <dbReference type="EMBL" id="KAK1009313.1"/>
    </source>
</evidence>
<dbReference type="InterPro" id="IPR000924">
    <property type="entry name" value="Glu/Gln-tRNA-synth"/>
</dbReference>
<dbReference type="GO" id="GO:0005524">
    <property type="term" value="F:ATP binding"/>
    <property type="evidence" value="ECO:0007669"/>
    <property type="project" value="UniProtKB-KW"/>
</dbReference>
<dbReference type="Gene3D" id="3.40.50.620">
    <property type="entry name" value="HUPs"/>
    <property type="match status" value="1"/>
</dbReference>
<dbReference type="InterPro" id="IPR049940">
    <property type="entry name" value="GluQ/Sye"/>
</dbReference>
<evidence type="ECO:0000256" key="5">
    <source>
        <dbReference type="ARBA" id="ARBA00022741"/>
    </source>
</evidence>
<comment type="caution">
    <text evidence="13">The sequence shown here is derived from an EMBL/GenBank/DDBJ whole genome shotgun (WGS) entry which is preliminary data.</text>
</comment>
<organism evidence="13 14">
    <name type="scientific">Friedmanniomyces endolithicus</name>
    <dbReference type="NCBI Taxonomy" id="329885"/>
    <lineage>
        <taxon>Eukaryota</taxon>
        <taxon>Fungi</taxon>
        <taxon>Dikarya</taxon>
        <taxon>Ascomycota</taxon>
        <taxon>Pezizomycotina</taxon>
        <taxon>Dothideomycetes</taxon>
        <taxon>Dothideomycetidae</taxon>
        <taxon>Mycosphaerellales</taxon>
        <taxon>Teratosphaeriaceae</taxon>
        <taxon>Friedmanniomyces</taxon>
    </lineage>
</organism>
<dbReference type="PROSITE" id="PS00178">
    <property type="entry name" value="AA_TRNA_LIGASE_I"/>
    <property type="match status" value="1"/>
</dbReference>